<dbReference type="InterPro" id="IPR029058">
    <property type="entry name" value="AB_hydrolase_fold"/>
</dbReference>
<sequence>MCRMTITPVNSTDDYLHFNKNDENFVTIQLNENQSYEKSSILKNDSLYTTIDVDKTFNNYNGLTKFQFFFLMLFMTHYALCSLLSFFSTVSDIRKLLCYQEPYSKDLLTYINANIGLIIYLFIYLLFAIVNIVNAIFISKEIHDLIRYDFSKNEKISKYLKCLKYTSYVHIMLAGVILAHLRWNPKTRLILFAGKGFLMDIFSKLIVNIILIFLLSRNTTSNKIIVPNIMLLLENLSQWFTGSNLYEINIDSARLLFIFIFFFFIFKFLKTHSSSSVPLVTTSNNNKENHEGLSIKEILQNCPILNEKYIAPLLWGKNGHIQTGAYGILGHPQLQRTYNERCFVVLDDNTTVIYDIFEPISKSLHEKNITLALCPGIANNSESNYIRTCVHYAQQHGYRIAVLNHLGSLKDVQLTSNRIFCYGGTKELKAMMLDLFKKYPDSKFINIGFSMGANITTRWIGKLTEEMSEKIICGMSINQGYCAVKSSVLLHDWENGRRLYNYIITEKVKQILWKHYDKAIAPHVKSGLIDEAKIWAASSNVTLDEHYHRRVYGFNSVDDFYEWCGSINSIPKIKIPMVFVNAEDDPIVPEQLYNLVQNICEKKNNLAHVLTKHGGHLGFLEGKSLKPNSVTWIDRFIVQYADAAVTAYYSQY</sequence>
<evidence type="ECO:0000256" key="1">
    <source>
        <dbReference type="ARBA" id="ARBA00010884"/>
    </source>
</evidence>
<evidence type="ECO:0000313" key="4">
    <source>
        <dbReference type="Proteomes" id="UP000035682"/>
    </source>
</evidence>
<feature type="transmembrane region" description="Helical" evidence="2">
    <location>
        <begin position="252"/>
        <end position="269"/>
    </location>
</feature>
<dbReference type="GO" id="GO:0008126">
    <property type="term" value="F:acetylesterase activity"/>
    <property type="evidence" value="ECO:0007669"/>
    <property type="project" value="TreeGrafter"/>
</dbReference>
<feature type="transmembrane region" description="Helical" evidence="2">
    <location>
        <begin position="165"/>
        <end position="183"/>
    </location>
</feature>
<organism evidence="4 5">
    <name type="scientific">Strongyloides ratti</name>
    <name type="common">Parasitic roundworm</name>
    <dbReference type="NCBI Taxonomy" id="34506"/>
    <lineage>
        <taxon>Eukaryota</taxon>
        <taxon>Metazoa</taxon>
        <taxon>Ecdysozoa</taxon>
        <taxon>Nematoda</taxon>
        <taxon>Chromadorea</taxon>
        <taxon>Rhabditida</taxon>
        <taxon>Tylenchina</taxon>
        <taxon>Panagrolaimomorpha</taxon>
        <taxon>Strongyloidoidea</taxon>
        <taxon>Strongyloididae</taxon>
        <taxon>Strongyloides</taxon>
    </lineage>
</organism>
<protein>
    <recommendedName>
        <fullName evidence="3">AB hydrolase-1 domain-containing protein</fullName>
    </recommendedName>
</protein>
<dbReference type="PANTHER" id="PTHR10794">
    <property type="entry name" value="ABHYDROLASE DOMAIN-CONTAINING PROTEIN"/>
    <property type="match status" value="1"/>
</dbReference>
<proteinExistence type="inferred from homology"/>
<dbReference type="GO" id="GO:0036126">
    <property type="term" value="C:sperm flagellum"/>
    <property type="evidence" value="ECO:0007669"/>
    <property type="project" value="TreeGrafter"/>
</dbReference>
<dbReference type="GO" id="GO:0048240">
    <property type="term" value="P:sperm capacitation"/>
    <property type="evidence" value="ECO:0007669"/>
    <property type="project" value="TreeGrafter"/>
</dbReference>
<keyword evidence="4" id="KW-1185">Reference proteome</keyword>
<dbReference type="AlphaFoldDB" id="A0A8L9MXG8"/>
<dbReference type="GO" id="GO:0047372">
    <property type="term" value="F:monoacylglycerol lipase activity"/>
    <property type="evidence" value="ECO:0007669"/>
    <property type="project" value="TreeGrafter"/>
</dbReference>
<dbReference type="Gene3D" id="3.40.50.1820">
    <property type="entry name" value="alpha/beta hydrolase"/>
    <property type="match status" value="1"/>
</dbReference>
<keyword evidence="2" id="KW-0472">Membrane</keyword>
<dbReference type="Pfam" id="PF00561">
    <property type="entry name" value="Abhydrolase_1"/>
    <property type="match status" value="1"/>
</dbReference>
<feature type="transmembrane region" description="Helical" evidence="2">
    <location>
        <begin position="68"/>
        <end position="90"/>
    </location>
</feature>
<dbReference type="SUPFAM" id="SSF53474">
    <property type="entry name" value="alpha/beta-Hydrolases"/>
    <property type="match status" value="1"/>
</dbReference>
<dbReference type="GO" id="GO:0043401">
    <property type="term" value="P:steroid hormone receptor signaling pathway"/>
    <property type="evidence" value="ECO:0007669"/>
    <property type="project" value="TreeGrafter"/>
</dbReference>
<reference evidence="5" key="2">
    <citation type="submission" date="2022-04" db="UniProtKB">
        <authorList>
            <consortium name="WormBaseParasite"/>
        </authorList>
    </citation>
    <scope>IDENTIFICATION</scope>
</reference>
<dbReference type="GO" id="GO:0046464">
    <property type="term" value="P:acylglycerol catabolic process"/>
    <property type="evidence" value="ECO:0007669"/>
    <property type="project" value="TreeGrafter"/>
</dbReference>
<comment type="similarity">
    <text evidence="1">Belongs to the AB hydrolase superfamily. AB hydrolase 4 family.</text>
</comment>
<feature type="transmembrane region" description="Helical" evidence="2">
    <location>
        <begin position="189"/>
        <end position="215"/>
    </location>
</feature>
<reference evidence="4 5" key="1">
    <citation type="submission" date="2014-09" db="EMBL/GenBank/DDBJ databases">
        <authorList>
            <person name="Martin A.A."/>
        </authorList>
    </citation>
    <scope>NUCLEOTIDE SEQUENCE</scope>
    <source>
        <strain evidence="4 5">ED321</strain>
    </source>
</reference>
<evidence type="ECO:0000256" key="2">
    <source>
        <dbReference type="SAM" id="Phobius"/>
    </source>
</evidence>
<dbReference type="GO" id="GO:0097524">
    <property type="term" value="C:sperm plasma membrane"/>
    <property type="evidence" value="ECO:0007669"/>
    <property type="project" value="TreeGrafter"/>
</dbReference>
<feature type="transmembrane region" description="Helical" evidence="2">
    <location>
        <begin position="110"/>
        <end position="137"/>
    </location>
</feature>
<accession>A0A8L9MXG8</accession>
<dbReference type="WBParaSite" id="SRAE_2000164300.1">
    <property type="protein sequence ID" value="SRAE_2000164300.1"/>
    <property type="gene ID" value="WBGene00261848"/>
</dbReference>
<feature type="domain" description="AB hydrolase-1" evidence="3">
    <location>
        <begin position="371"/>
        <end position="467"/>
    </location>
</feature>
<evidence type="ECO:0000259" key="3">
    <source>
        <dbReference type="Pfam" id="PF00561"/>
    </source>
</evidence>
<dbReference type="GO" id="GO:0051792">
    <property type="term" value="P:medium-chain fatty acid biosynthetic process"/>
    <property type="evidence" value="ECO:0007669"/>
    <property type="project" value="TreeGrafter"/>
</dbReference>
<keyword evidence="2" id="KW-0812">Transmembrane</keyword>
<dbReference type="Proteomes" id="UP000035682">
    <property type="component" value="Unplaced"/>
</dbReference>
<dbReference type="InterPro" id="IPR050960">
    <property type="entry name" value="AB_hydrolase_4_sf"/>
</dbReference>
<dbReference type="InterPro" id="IPR000073">
    <property type="entry name" value="AB_hydrolase_1"/>
</dbReference>
<dbReference type="GO" id="GO:0051793">
    <property type="term" value="P:medium-chain fatty acid catabolic process"/>
    <property type="evidence" value="ECO:0007669"/>
    <property type="project" value="TreeGrafter"/>
</dbReference>
<name>A0A8L9MXG8_STRRB</name>
<evidence type="ECO:0000313" key="5">
    <source>
        <dbReference type="WBParaSite" id="SRAE_2000164300.1"/>
    </source>
</evidence>
<keyword evidence="2" id="KW-1133">Transmembrane helix</keyword>
<dbReference type="PANTHER" id="PTHR10794:SF45">
    <property type="entry name" value="MONOACYLGLYCEROL LIPASE ABHD2"/>
    <property type="match status" value="1"/>
</dbReference>